<organism evidence="6 7">
    <name type="scientific">Desulfitobacterium dichloroeliminans (strain LMG P-21439 / DCA1)</name>
    <dbReference type="NCBI Taxonomy" id="871963"/>
    <lineage>
        <taxon>Bacteria</taxon>
        <taxon>Bacillati</taxon>
        <taxon>Bacillota</taxon>
        <taxon>Clostridia</taxon>
        <taxon>Eubacteriales</taxon>
        <taxon>Desulfitobacteriaceae</taxon>
        <taxon>Desulfitobacterium</taxon>
    </lineage>
</organism>
<name>L0F517_DESDL</name>
<dbReference type="InterPro" id="IPR019109">
    <property type="entry name" value="MamF_MmsF"/>
</dbReference>
<feature type="transmembrane region" description="Helical" evidence="5">
    <location>
        <begin position="53"/>
        <end position="70"/>
    </location>
</feature>
<dbReference type="KEGG" id="ddl:Desdi_0212"/>
<evidence type="ECO:0000256" key="4">
    <source>
        <dbReference type="ARBA" id="ARBA00023136"/>
    </source>
</evidence>
<dbReference type="HOGENOM" id="CLU_095018_0_0_9"/>
<dbReference type="Proteomes" id="UP000010797">
    <property type="component" value="Chromosome"/>
</dbReference>
<keyword evidence="3 5" id="KW-1133">Transmembrane helix</keyword>
<reference evidence="7" key="1">
    <citation type="submission" date="2012-02" db="EMBL/GenBank/DDBJ databases">
        <title>Complete sequence of Desulfitobacterium dichloroeliminans LMG P-21439.</title>
        <authorList>
            <person name="Lucas S."/>
            <person name="Han J."/>
            <person name="Lapidus A."/>
            <person name="Cheng J.-F."/>
            <person name="Goodwin L."/>
            <person name="Pitluck S."/>
            <person name="Peters L."/>
            <person name="Ovchinnikova G."/>
            <person name="Teshima H."/>
            <person name="Detter J.C."/>
            <person name="Han C."/>
            <person name="Tapia R."/>
            <person name="Land M."/>
            <person name="Hauser L."/>
            <person name="Kyrpides N."/>
            <person name="Ivanova N."/>
            <person name="Pagani I."/>
            <person name="Kruse T."/>
            <person name="de Vos W.M."/>
            <person name="Boon N."/>
            <person name="Smidt H."/>
            <person name="Woyke T."/>
        </authorList>
    </citation>
    <scope>NUCLEOTIDE SEQUENCE [LARGE SCALE GENOMIC DNA]</scope>
    <source>
        <strain evidence="7">LMG P-21439 / DCA1</strain>
    </source>
</reference>
<keyword evidence="7" id="KW-1185">Reference proteome</keyword>
<proteinExistence type="predicted"/>
<comment type="subcellular location">
    <subcellularLocation>
        <location evidence="1">Membrane</location>
        <topology evidence="1">Multi-pass membrane protein</topology>
    </subcellularLocation>
</comment>
<accession>L0F517</accession>
<feature type="transmembrane region" description="Helical" evidence="5">
    <location>
        <begin position="76"/>
        <end position="97"/>
    </location>
</feature>
<evidence type="ECO:0000256" key="3">
    <source>
        <dbReference type="ARBA" id="ARBA00022989"/>
    </source>
</evidence>
<dbReference type="STRING" id="871963.Desdi_0212"/>
<dbReference type="Pfam" id="PF09685">
    <property type="entry name" value="MamF_MmsF"/>
    <property type="match status" value="1"/>
</dbReference>
<dbReference type="EMBL" id="CP003344">
    <property type="protein sequence ID" value="AGA67766.1"/>
    <property type="molecule type" value="Genomic_DNA"/>
</dbReference>
<keyword evidence="4 5" id="KW-0472">Membrane</keyword>
<gene>
    <name evidence="6" type="ordered locus">Desdi_0212</name>
</gene>
<dbReference type="OrthoDB" id="7595353at2"/>
<protein>
    <submittedName>
        <fullName evidence="6">Putative membrane protein</fullName>
    </submittedName>
</protein>
<sequence length="114" mass="12315">MSENKNLNLTLEEFDPADIEKGKTMAGLAYILFFLPLIVCPDSSFGKFHANQGLLLLITSVAGTVILSVIPVIGWILLPIFTLAILALAILGLVNGLQGKVKRLPLIGKFNLIK</sequence>
<evidence type="ECO:0000313" key="7">
    <source>
        <dbReference type="Proteomes" id="UP000010797"/>
    </source>
</evidence>
<evidence type="ECO:0000256" key="5">
    <source>
        <dbReference type="SAM" id="Phobius"/>
    </source>
</evidence>
<dbReference type="AlphaFoldDB" id="L0F517"/>
<evidence type="ECO:0000256" key="1">
    <source>
        <dbReference type="ARBA" id="ARBA00004141"/>
    </source>
</evidence>
<dbReference type="eggNOG" id="COG4818">
    <property type="taxonomic scope" value="Bacteria"/>
</dbReference>
<keyword evidence="2 5" id="KW-0812">Transmembrane</keyword>
<evidence type="ECO:0000313" key="6">
    <source>
        <dbReference type="EMBL" id="AGA67766.1"/>
    </source>
</evidence>
<feature type="transmembrane region" description="Helical" evidence="5">
    <location>
        <begin position="24"/>
        <end position="41"/>
    </location>
</feature>
<evidence type="ECO:0000256" key="2">
    <source>
        <dbReference type="ARBA" id="ARBA00022692"/>
    </source>
</evidence>
<dbReference type="RefSeq" id="WP_015260773.1">
    <property type="nucleotide sequence ID" value="NC_019903.1"/>
</dbReference>